<feature type="binding site" description="axial binding residue" evidence="6">
    <location>
        <position position="108"/>
    </location>
    <ligand>
        <name>heme</name>
        <dbReference type="ChEBI" id="CHEBI:30413"/>
    </ligand>
    <ligandPart>
        <name>Fe</name>
        <dbReference type="ChEBI" id="CHEBI:18248"/>
    </ligandPart>
</feature>
<dbReference type="InterPro" id="IPR050121">
    <property type="entry name" value="Cytochrome_P450_monoxygenase"/>
</dbReference>
<dbReference type="EMBL" id="KZ824625">
    <property type="protein sequence ID" value="RAK81368.1"/>
    <property type="molecule type" value="Genomic_DNA"/>
</dbReference>
<name>A0A8G1RZT0_9EURO</name>
<gene>
    <name evidence="8" type="ORF">BO72DRAFT_207158</name>
</gene>
<evidence type="ECO:0000256" key="2">
    <source>
        <dbReference type="ARBA" id="ARBA00010617"/>
    </source>
</evidence>
<dbReference type="PANTHER" id="PTHR24305:SF232">
    <property type="entry name" value="P450, PUTATIVE (EUROFUNG)-RELATED"/>
    <property type="match status" value="1"/>
</dbReference>
<dbReference type="PRINTS" id="PR00463">
    <property type="entry name" value="EP450I"/>
</dbReference>
<dbReference type="GeneID" id="63856960"/>
<dbReference type="InterPro" id="IPR017972">
    <property type="entry name" value="Cyt_P450_CS"/>
</dbReference>
<keyword evidence="4 7" id="KW-0560">Oxidoreductase</keyword>
<evidence type="ECO:0000256" key="6">
    <source>
        <dbReference type="PIRSR" id="PIRSR602401-1"/>
    </source>
</evidence>
<keyword evidence="5 6" id="KW-0408">Iron</keyword>
<dbReference type="Proteomes" id="UP000249789">
    <property type="component" value="Unassembled WGS sequence"/>
</dbReference>
<dbReference type="PROSITE" id="PS00086">
    <property type="entry name" value="CYTOCHROME_P450"/>
    <property type="match status" value="1"/>
</dbReference>
<dbReference type="PRINTS" id="PR00385">
    <property type="entry name" value="P450"/>
</dbReference>
<comment type="similarity">
    <text evidence="2 7">Belongs to the cytochrome P450 family.</text>
</comment>
<keyword evidence="9" id="KW-1185">Reference proteome</keyword>
<dbReference type="RefSeq" id="XP_040805378.1">
    <property type="nucleotide sequence ID" value="XM_040939627.1"/>
</dbReference>
<dbReference type="Pfam" id="PF00067">
    <property type="entry name" value="p450"/>
    <property type="match status" value="1"/>
</dbReference>
<protein>
    <submittedName>
        <fullName evidence="8">Cytochrome P450</fullName>
    </submittedName>
</protein>
<keyword evidence="7" id="KW-0503">Monooxygenase</keyword>
<dbReference type="Gene3D" id="1.10.630.10">
    <property type="entry name" value="Cytochrome P450"/>
    <property type="match status" value="1"/>
</dbReference>
<dbReference type="GO" id="GO:0004497">
    <property type="term" value="F:monooxygenase activity"/>
    <property type="evidence" value="ECO:0007669"/>
    <property type="project" value="UniProtKB-KW"/>
</dbReference>
<dbReference type="InterPro" id="IPR001128">
    <property type="entry name" value="Cyt_P450"/>
</dbReference>
<dbReference type="InterPro" id="IPR002401">
    <property type="entry name" value="Cyt_P450_E_grp-I"/>
</dbReference>
<dbReference type="GO" id="GO:0020037">
    <property type="term" value="F:heme binding"/>
    <property type="evidence" value="ECO:0007669"/>
    <property type="project" value="InterPro"/>
</dbReference>
<accession>A0A8G1RZT0</accession>
<comment type="cofactor">
    <cofactor evidence="1 6">
        <name>heme</name>
        <dbReference type="ChEBI" id="CHEBI:30413"/>
    </cofactor>
</comment>
<dbReference type="AlphaFoldDB" id="A0A8G1RZT0"/>
<sequence length="145" mass="16169">MGQPGQLMSYEQTTHCPYLQAVIYEALRLHPVAPGTLQREVPEGGLQAAGYFVPPGVVVGTPAWVINRLPEIWGDEPDAFRPERWLDEGRKREMLKYLFAFGGGTRSCLGKNLSLMAASKLILNLLLRFQLEPSKLVSEWTVTGQ</sequence>
<organism evidence="8 9">
    <name type="scientific">Aspergillus fijiensis CBS 313.89</name>
    <dbReference type="NCBI Taxonomy" id="1448319"/>
    <lineage>
        <taxon>Eukaryota</taxon>
        <taxon>Fungi</taxon>
        <taxon>Dikarya</taxon>
        <taxon>Ascomycota</taxon>
        <taxon>Pezizomycotina</taxon>
        <taxon>Eurotiomycetes</taxon>
        <taxon>Eurotiomycetidae</taxon>
        <taxon>Eurotiales</taxon>
        <taxon>Aspergillaceae</taxon>
        <taxon>Aspergillus</taxon>
    </lineage>
</organism>
<evidence type="ECO:0000256" key="1">
    <source>
        <dbReference type="ARBA" id="ARBA00001971"/>
    </source>
</evidence>
<proteinExistence type="inferred from homology"/>
<dbReference type="InterPro" id="IPR036396">
    <property type="entry name" value="Cyt_P450_sf"/>
</dbReference>
<dbReference type="OrthoDB" id="3934656at2759"/>
<dbReference type="VEuPathDB" id="FungiDB:BO72DRAFT_207158"/>
<evidence type="ECO:0000256" key="7">
    <source>
        <dbReference type="RuleBase" id="RU000461"/>
    </source>
</evidence>
<reference evidence="8 9" key="1">
    <citation type="submission" date="2018-02" db="EMBL/GenBank/DDBJ databases">
        <title>The genomes of Aspergillus section Nigri reveals drivers in fungal speciation.</title>
        <authorList>
            <consortium name="DOE Joint Genome Institute"/>
            <person name="Vesth T.C."/>
            <person name="Nybo J."/>
            <person name="Theobald S."/>
            <person name="Brandl J."/>
            <person name="Frisvad J.C."/>
            <person name="Nielsen K.F."/>
            <person name="Lyhne E.K."/>
            <person name="Kogle M.E."/>
            <person name="Kuo A."/>
            <person name="Riley R."/>
            <person name="Clum A."/>
            <person name="Nolan M."/>
            <person name="Lipzen A."/>
            <person name="Salamov A."/>
            <person name="Henrissat B."/>
            <person name="Wiebenga A."/>
            <person name="De vries R.P."/>
            <person name="Grigoriev I.V."/>
            <person name="Mortensen U.H."/>
            <person name="Andersen M.R."/>
            <person name="Baker S.E."/>
        </authorList>
    </citation>
    <scope>NUCLEOTIDE SEQUENCE [LARGE SCALE GENOMIC DNA]</scope>
    <source>
        <strain evidence="8 9">CBS 313.89</strain>
    </source>
</reference>
<keyword evidence="3 6" id="KW-0479">Metal-binding</keyword>
<dbReference type="GO" id="GO:0005506">
    <property type="term" value="F:iron ion binding"/>
    <property type="evidence" value="ECO:0007669"/>
    <property type="project" value="InterPro"/>
</dbReference>
<evidence type="ECO:0000256" key="5">
    <source>
        <dbReference type="ARBA" id="ARBA00023004"/>
    </source>
</evidence>
<dbReference type="GO" id="GO:0016705">
    <property type="term" value="F:oxidoreductase activity, acting on paired donors, with incorporation or reduction of molecular oxygen"/>
    <property type="evidence" value="ECO:0007669"/>
    <property type="project" value="InterPro"/>
</dbReference>
<evidence type="ECO:0000256" key="3">
    <source>
        <dbReference type="ARBA" id="ARBA00022723"/>
    </source>
</evidence>
<keyword evidence="6 7" id="KW-0349">Heme</keyword>
<evidence type="ECO:0000256" key="4">
    <source>
        <dbReference type="ARBA" id="ARBA00023002"/>
    </source>
</evidence>
<dbReference type="SUPFAM" id="SSF48264">
    <property type="entry name" value="Cytochrome P450"/>
    <property type="match status" value="1"/>
</dbReference>
<evidence type="ECO:0000313" key="8">
    <source>
        <dbReference type="EMBL" id="RAK81368.1"/>
    </source>
</evidence>
<evidence type="ECO:0000313" key="9">
    <source>
        <dbReference type="Proteomes" id="UP000249789"/>
    </source>
</evidence>
<dbReference type="PANTHER" id="PTHR24305">
    <property type="entry name" value="CYTOCHROME P450"/>
    <property type="match status" value="1"/>
</dbReference>